<reference evidence="1 2" key="2">
    <citation type="journal article" date="2022" name="Mol. Ecol. Resour.">
        <title>The genomes of chicory, endive, great burdock and yacon provide insights into Asteraceae paleo-polyploidization history and plant inulin production.</title>
        <authorList>
            <person name="Fan W."/>
            <person name="Wang S."/>
            <person name="Wang H."/>
            <person name="Wang A."/>
            <person name="Jiang F."/>
            <person name="Liu H."/>
            <person name="Zhao H."/>
            <person name="Xu D."/>
            <person name="Zhang Y."/>
        </authorList>
    </citation>
    <scope>NUCLEOTIDE SEQUENCE [LARGE SCALE GENOMIC DNA]</scope>
    <source>
        <strain evidence="2">cv. Punajuju</strain>
        <tissue evidence="1">Leaves</tissue>
    </source>
</reference>
<evidence type="ECO:0000313" key="2">
    <source>
        <dbReference type="Proteomes" id="UP001055811"/>
    </source>
</evidence>
<proteinExistence type="predicted"/>
<gene>
    <name evidence="1" type="ORF">L2E82_29879</name>
</gene>
<sequence length="163" mass="18719">MKILYFYNEDFALEQVEGREVCTENRGHGPGEINQGIGGSCAVNDLYKQYAEKLLQSDQVYRCFCSTESITIFQVSENLKKNVSAATEEGLGSRNPHNPPAHQLMNLLEQNLINSQQIKKKRNRNPGMLTQQKLYLATSYQVFLLLFKSQKTQKSLTWQKKRL</sequence>
<name>A0ACB9CYU3_CICIN</name>
<dbReference type="Proteomes" id="UP001055811">
    <property type="component" value="Linkage Group LG05"/>
</dbReference>
<protein>
    <submittedName>
        <fullName evidence="1">Uncharacterized protein</fullName>
    </submittedName>
</protein>
<keyword evidence="2" id="KW-1185">Reference proteome</keyword>
<evidence type="ECO:0000313" key="1">
    <source>
        <dbReference type="EMBL" id="KAI3739474.1"/>
    </source>
</evidence>
<dbReference type="EMBL" id="CM042013">
    <property type="protein sequence ID" value="KAI3739474.1"/>
    <property type="molecule type" value="Genomic_DNA"/>
</dbReference>
<comment type="caution">
    <text evidence="1">The sequence shown here is derived from an EMBL/GenBank/DDBJ whole genome shotgun (WGS) entry which is preliminary data.</text>
</comment>
<accession>A0ACB9CYU3</accession>
<reference evidence="2" key="1">
    <citation type="journal article" date="2022" name="Mol. Ecol. Resour.">
        <title>The genomes of chicory, endive, great burdock and yacon provide insights into Asteraceae palaeo-polyploidization history and plant inulin production.</title>
        <authorList>
            <person name="Fan W."/>
            <person name="Wang S."/>
            <person name="Wang H."/>
            <person name="Wang A."/>
            <person name="Jiang F."/>
            <person name="Liu H."/>
            <person name="Zhao H."/>
            <person name="Xu D."/>
            <person name="Zhang Y."/>
        </authorList>
    </citation>
    <scope>NUCLEOTIDE SEQUENCE [LARGE SCALE GENOMIC DNA]</scope>
    <source>
        <strain evidence="2">cv. Punajuju</strain>
    </source>
</reference>
<organism evidence="1 2">
    <name type="scientific">Cichorium intybus</name>
    <name type="common">Chicory</name>
    <dbReference type="NCBI Taxonomy" id="13427"/>
    <lineage>
        <taxon>Eukaryota</taxon>
        <taxon>Viridiplantae</taxon>
        <taxon>Streptophyta</taxon>
        <taxon>Embryophyta</taxon>
        <taxon>Tracheophyta</taxon>
        <taxon>Spermatophyta</taxon>
        <taxon>Magnoliopsida</taxon>
        <taxon>eudicotyledons</taxon>
        <taxon>Gunneridae</taxon>
        <taxon>Pentapetalae</taxon>
        <taxon>asterids</taxon>
        <taxon>campanulids</taxon>
        <taxon>Asterales</taxon>
        <taxon>Asteraceae</taxon>
        <taxon>Cichorioideae</taxon>
        <taxon>Cichorieae</taxon>
        <taxon>Cichoriinae</taxon>
        <taxon>Cichorium</taxon>
    </lineage>
</organism>